<keyword evidence="2" id="KW-0677">Repeat</keyword>
<dbReference type="GO" id="GO:0045892">
    <property type="term" value="P:negative regulation of DNA-templated transcription"/>
    <property type="evidence" value="ECO:0007669"/>
    <property type="project" value="InterPro"/>
</dbReference>
<dbReference type="Gene3D" id="4.10.1000.10">
    <property type="entry name" value="Zinc finger, CCCH-type"/>
    <property type="match status" value="1"/>
</dbReference>
<evidence type="ECO:0000256" key="3">
    <source>
        <dbReference type="ARBA" id="ARBA00022771"/>
    </source>
</evidence>
<reference evidence="7" key="1">
    <citation type="journal article" date="2017" name="Science">
        <title>Giant viruses with an expanded complement of translation system components.</title>
        <authorList>
            <person name="Schulz F."/>
            <person name="Yutin N."/>
            <person name="Ivanova N.N."/>
            <person name="Ortega D.R."/>
            <person name="Lee T.K."/>
            <person name="Vierheilig J."/>
            <person name="Daims H."/>
            <person name="Horn M."/>
            <person name="Wagner M."/>
            <person name="Jensen G.J."/>
            <person name="Kyrpides N.C."/>
            <person name="Koonin E.V."/>
            <person name="Woyke T."/>
        </authorList>
    </citation>
    <scope>NUCLEOTIDE SEQUENCE</scope>
    <source>
        <strain evidence="7">ILV1</strain>
    </source>
</reference>
<dbReference type="InterPro" id="IPR000571">
    <property type="entry name" value="Znf_CCCH"/>
</dbReference>
<dbReference type="PANTHER" id="PTHR13119:SF12">
    <property type="entry name" value="PROTEIN SUPPRESSOR OF SABLE"/>
    <property type="match status" value="1"/>
</dbReference>
<dbReference type="Pfam" id="PF14608">
    <property type="entry name" value="zf-CCCH_2"/>
    <property type="match status" value="4"/>
</dbReference>
<sequence>MNQQEEQQKYCRYFTTQKGCDKGTECKFKHDESKKQNNAVFCKYFTSKKGCSKGDECPFVHTAVFSKPPMKDPSTIPCKFKSNCTKGDACPFFHPSNQNTTLNHIPCKFGLHCKRGETCKFNHVKACDDGDNCQLNNCHFGHYMTHPGTSCKSEGECVRENCYLDH</sequence>
<proteinExistence type="predicted"/>
<dbReference type="InterPro" id="IPR045124">
    <property type="entry name" value="Su(sable)-like"/>
</dbReference>
<dbReference type="PROSITE" id="PS50103">
    <property type="entry name" value="ZF_C3H1"/>
    <property type="match status" value="3"/>
</dbReference>
<gene>
    <name evidence="7" type="ORF">Indivirus_1_160</name>
</gene>
<keyword evidence="3 5" id="KW-0863">Zinc-finger</keyword>
<evidence type="ECO:0000256" key="2">
    <source>
        <dbReference type="ARBA" id="ARBA00022737"/>
    </source>
</evidence>
<feature type="domain" description="C3H1-type" evidence="6">
    <location>
        <begin position="72"/>
        <end position="97"/>
    </location>
</feature>
<feature type="zinc finger region" description="C3H1-type" evidence="5">
    <location>
        <begin position="36"/>
        <end position="64"/>
    </location>
</feature>
<organism evidence="7">
    <name type="scientific">Indivirus ILV1</name>
    <dbReference type="NCBI Taxonomy" id="1977633"/>
    <lineage>
        <taxon>Viruses</taxon>
        <taxon>Varidnaviria</taxon>
        <taxon>Bamfordvirae</taxon>
        <taxon>Nucleocytoviricota</taxon>
        <taxon>Megaviricetes</taxon>
        <taxon>Imitervirales</taxon>
        <taxon>Mimiviridae</taxon>
        <taxon>Klosneuvirinae</taxon>
        <taxon>Indivirus</taxon>
    </lineage>
</organism>
<dbReference type="Gene3D" id="4.10.1000.40">
    <property type="match status" value="1"/>
</dbReference>
<dbReference type="GO" id="GO:0003723">
    <property type="term" value="F:RNA binding"/>
    <property type="evidence" value="ECO:0007669"/>
    <property type="project" value="InterPro"/>
</dbReference>
<evidence type="ECO:0000256" key="4">
    <source>
        <dbReference type="ARBA" id="ARBA00022833"/>
    </source>
</evidence>
<keyword evidence="4 5" id="KW-0862">Zinc</keyword>
<dbReference type="EMBL" id="KY684085">
    <property type="protein sequence ID" value="ARF09537.1"/>
    <property type="molecule type" value="Genomic_DNA"/>
</dbReference>
<name>A0A1V0SCU5_9VIRU</name>
<evidence type="ECO:0000256" key="5">
    <source>
        <dbReference type="PROSITE-ProRule" id="PRU00723"/>
    </source>
</evidence>
<evidence type="ECO:0000259" key="6">
    <source>
        <dbReference type="PROSITE" id="PS50103"/>
    </source>
</evidence>
<dbReference type="InterPro" id="IPR036855">
    <property type="entry name" value="Znf_CCCH_sf"/>
</dbReference>
<dbReference type="SMART" id="SM00356">
    <property type="entry name" value="ZnF_C3H1"/>
    <property type="match status" value="4"/>
</dbReference>
<feature type="zinc finger region" description="C3H1-type" evidence="5">
    <location>
        <begin position="5"/>
        <end position="33"/>
    </location>
</feature>
<dbReference type="PANTHER" id="PTHR13119">
    <property type="entry name" value="ZINC FINGER CCCH DOMAIN-CONTAINING PROTEI"/>
    <property type="match status" value="1"/>
</dbReference>
<dbReference type="SUPFAM" id="SSF90229">
    <property type="entry name" value="CCCH zinc finger"/>
    <property type="match status" value="2"/>
</dbReference>
<evidence type="ECO:0000313" key="7">
    <source>
        <dbReference type="EMBL" id="ARF09537.1"/>
    </source>
</evidence>
<accession>A0A1V0SCU5</accession>
<feature type="domain" description="C3H1-type" evidence="6">
    <location>
        <begin position="36"/>
        <end position="64"/>
    </location>
</feature>
<feature type="domain" description="C3H1-type" evidence="6">
    <location>
        <begin position="5"/>
        <end position="33"/>
    </location>
</feature>
<keyword evidence="1 5" id="KW-0479">Metal-binding</keyword>
<dbReference type="GO" id="GO:0008270">
    <property type="term" value="F:zinc ion binding"/>
    <property type="evidence" value="ECO:0007669"/>
    <property type="project" value="UniProtKB-KW"/>
</dbReference>
<feature type="zinc finger region" description="C3H1-type" evidence="5">
    <location>
        <begin position="72"/>
        <end position="97"/>
    </location>
</feature>
<protein>
    <recommendedName>
        <fullName evidence="6">C3H1-type domain-containing protein</fullName>
    </recommendedName>
</protein>
<evidence type="ECO:0000256" key="1">
    <source>
        <dbReference type="ARBA" id="ARBA00022723"/>
    </source>
</evidence>